<evidence type="ECO:0000313" key="3">
    <source>
        <dbReference type="EMBL" id="QLL78089.1"/>
    </source>
</evidence>
<protein>
    <submittedName>
        <fullName evidence="3">RNA-binding protein</fullName>
    </submittedName>
</protein>
<dbReference type="Proteomes" id="UP000510886">
    <property type="component" value="Chromosome"/>
</dbReference>
<dbReference type="InterPro" id="IPR040591">
    <property type="entry name" value="RqcP2_RBD"/>
</dbReference>
<proteinExistence type="predicted"/>
<dbReference type="InterPro" id="IPR036986">
    <property type="entry name" value="S4_RNA-bd_sf"/>
</dbReference>
<dbReference type="PROSITE" id="PS50889">
    <property type="entry name" value="S4"/>
    <property type="match status" value="1"/>
</dbReference>
<dbReference type="GO" id="GO:0003723">
    <property type="term" value="F:RNA binding"/>
    <property type="evidence" value="ECO:0007669"/>
    <property type="project" value="UniProtKB-KW"/>
</dbReference>
<dbReference type="CDD" id="cd00165">
    <property type="entry name" value="S4"/>
    <property type="match status" value="1"/>
</dbReference>
<evidence type="ECO:0000256" key="1">
    <source>
        <dbReference type="PROSITE-ProRule" id="PRU00182"/>
    </source>
</evidence>
<dbReference type="Gene3D" id="3.30.70.330">
    <property type="match status" value="1"/>
</dbReference>
<dbReference type="AlphaFoldDB" id="A0A7H9EL41"/>
<organism evidence="3 4">
    <name type="scientific">Ligilactobacillus saerimneri</name>
    <dbReference type="NCBI Taxonomy" id="228229"/>
    <lineage>
        <taxon>Bacteria</taxon>
        <taxon>Bacillati</taxon>
        <taxon>Bacillota</taxon>
        <taxon>Bacilli</taxon>
        <taxon>Lactobacillales</taxon>
        <taxon>Lactobacillaceae</taxon>
        <taxon>Ligilactobacillus</taxon>
    </lineage>
</organism>
<dbReference type="SMART" id="SM00363">
    <property type="entry name" value="S4"/>
    <property type="match status" value="1"/>
</dbReference>
<reference evidence="3 4" key="1">
    <citation type="submission" date="2020-01" db="EMBL/GenBank/DDBJ databases">
        <title>Complete and circular genome sequences of six lactobacillus isolates from horses.</title>
        <authorList>
            <person name="Hassan H.M."/>
        </authorList>
    </citation>
    <scope>NUCLEOTIDE SEQUENCE [LARGE SCALE GENOMIC DNA]</scope>
    <source>
        <strain evidence="3 4">1A</strain>
    </source>
</reference>
<dbReference type="InterPro" id="IPR012677">
    <property type="entry name" value="Nucleotide-bd_a/b_plait_sf"/>
</dbReference>
<sequence length="264" mass="30320">MKDDVYQHFKREEVPVIDAFFDRINQVQNEYRPILTEFLDPRMQYIAQSLVGQRDDVRVSFFGGYANAERKRALFYPEYFTPTEADFKVVPLEIGYPQKFSQLAHGQILGTFANAGLDRNVLGDIITDGQRWQILVNQDLAAYLVGQIDRVGKIKVRLQQLSLADLLTPQADDAELMVLNLSSSRLDSVIAGAYNISRKSAKDLIKEKRVHLNWMMVEKPDLEIGEHDILSVRRYGRIKVGPVLGITRKDKIRLEVSVVRKKKR</sequence>
<dbReference type="EMBL" id="CP047418">
    <property type="protein sequence ID" value="QLL78089.1"/>
    <property type="molecule type" value="Genomic_DNA"/>
</dbReference>
<dbReference type="SUPFAM" id="SSF55174">
    <property type="entry name" value="Alpha-L RNA-binding motif"/>
    <property type="match status" value="1"/>
</dbReference>
<evidence type="ECO:0000259" key="2">
    <source>
        <dbReference type="SMART" id="SM00363"/>
    </source>
</evidence>
<dbReference type="InterPro" id="IPR002942">
    <property type="entry name" value="S4_RNA-bd"/>
</dbReference>
<dbReference type="Pfam" id="PF17774">
    <property type="entry name" value="YlmH_RBD"/>
    <property type="match status" value="1"/>
</dbReference>
<dbReference type="KEGG" id="lsw:GTO87_05420"/>
<dbReference type="Gene3D" id="3.30.1370.160">
    <property type="match status" value="1"/>
</dbReference>
<accession>A0A7H9EL41</accession>
<feature type="domain" description="RNA-binding S4" evidence="2">
    <location>
        <begin position="184"/>
        <end position="246"/>
    </location>
</feature>
<name>A0A7H9EL41_9LACO</name>
<gene>
    <name evidence="3" type="ORF">GTO87_05420</name>
</gene>
<evidence type="ECO:0000313" key="4">
    <source>
        <dbReference type="Proteomes" id="UP000510886"/>
    </source>
</evidence>
<keyword evidence="1" id="KW-0694">RNA-binding</keyword>
<dbReference type="RefSeq" id="WP_180848393.1">
    <property type="nucleotide sequence ID" value="NZ_CP047418.1"/>
</dbReference>
<dbReference type="Gene3D" id="3.10.290.10">
    <property type="entry name" value="RNA-binding S4 domain"/>
    <property type="match status" value="1"/>
</dbReference>